<dbReference type="OrthoDB" id="6222486at2759"/>
<dbReference type="EMBL" id="JAEPRE010000345">
    <property type="protein sequence ID" value="KAG2228870.1"/>
    <property type="molecule type" value="Genomic_DNA"/>
</dbReference>
<dbReference type="GO" id="GO:0006401">
    <property type="term" value="P:RNA catabolic process"/>
    <property type="evidence" value="ECO:0007669"/>
    <property type="project" value="InterPro"/>
</dbReference>
<dbReference type="InterPro" id="IPR013924">
    <property type="entry name" value="RNase_H2_suC"/>
</dbReference>
<dbReference type="PANTHER" id="PTHR47204:SF1">
    <property type="entry name" value="RIBONUCLEASE H2 SUBUNIT C"/>
    <property type="match status" value="1"/>
</dbReference>
<dbReference type="Proteomes" id="UP000613177">
    <property type="component" value="Unassembled WGS sequence"/>
</dbReference>
<gene>
    <name evidence="2" type="ORF">INT48_003158</name>
</gene>
<organism evidence="2 3">
    <name type="scientific">Thamnidium elegans</name>
    <dbReference type="NCBI Taxonomy" id="101142"/>
    <lineage>
        <taxon>Eukaryota</taxon>
        <taxon>Fungi</taxon>
        <taxon>Fungi incertae sedis</taxon>
        <taxon>Mucoromycota</taxon>
        <taxon>Mucoromycotina</taxon>
        <taxon>Mucoromycetes</taxon>
        <taxon>Mucorales</taxon>
        <taxon>Mucorineae</taxon>
        <taxon>Mucoraceae</taxon>
        <taxon>Thamnidium</taxon>
    </lineage>
</organism>
<sequence length="143" mass="16497">MSDIKVHLLPFSVDRESVINTHSYFKFEKVQDQYETVLLGRKLVGTEVSLTNSKVLGHIWEKNVTESYDDEEEEEVDEEDRASSTPWVKTNTTIDEFILWKKDTAPNKQDPRINALNNWMYITQAIHEPIPLPTATITTTTTV</sequence>
<evidence type="ECO:0000313" key="2">
    <source>
        <dbReference type="EMBL" id="KAG2228870.1"/>
    </source>
</evidence>
<dbReference type="Pfam" id="PF08615">
    <property type="entry name" value="RNase_H2_suC"/>
    <property type="match status" value="1"/>
</dbReference>
<keyword evidence="3" id="KW-1185">Reference proteome</keyword>
<dbReference type="Gene3D" id="2.40.128.680">
    <property type="match status" value="1"/>
</dbReference>
<name>A0A8H7SI16_9FUNG</name>
<protein>
    <submittedName>
        <fullName evidence="2">Uncharacterized protein</fullName>
    </submittedName>
</protein>
<dbReference type="PANTHER" id="PTHR47204">
    <property type="entry name" value="OS02G0168900 PROTEIN"/>
    <property type="match status" value="1"/>
</dbReference>
<feature type="region of interest" description="Disordered" evidence="1">
    <location>
        <begin position="66"/>
        <end position="86"/>
    </location>
</feature>
<evidence type="ECO:0000256" key="1">
    <source>
        <dbReference type="SAM" id="MobiDB-lite"/>
    </source>
</evidence>
<dbReference type="AlphaFoldDB" id="A0A8H7SI16"/>
<reference evidence="2" key="1">
    <citation type="submission" date="2021-01" db="EMBL/GenBank/DDBJ databases">
        <title>Metabolic potential, ecology and presence of endohyphal bacteria is reflected in genomic diversity of Mucoromycotina.</title>
        <authorList>
            <person name="Muszewska A."/>
            <person name="Okrasinska A."/>
            <person name="Steczkiewicz K."/>
            <person name="Drgas O."/>
            <person name="Orlowska M."/>
            <person name="Perlinska-Lenart U."/>
            <person name="Aleksandrzak-Piekarczyk T."/>
            <person name="Szatraj K."/>
            <person name="Zielenkiewicz U."/>
            <person name="Pilsyk S."/>
            <person name="Malc E."/>
            <person name="Mieczkowski P."/>
            <person name="Kruszewska J.S."/>
            <person name="Biernat P."/>
            <person name="Pawlowska J."/>
        </authorList>
    </citation>
    <scope>NUCLEOTIDE SEQUENCE</scope>
    <source>
        <strain evidence="2">WA0000018081</strain>
    </source>
</reference>
<accession>A0A8H7SI16</accession>
<comment type="caution">
    <text evidence="2">The sequence shown here is derived from an EMBL/GenBank/DDBJ whole genome shotgun (WGS) entry which is preliminary data.</text>
</comment>
<evidence type="ECO:0000313" key="3">
    <source>
        <dbReference type="Proteomes" id="UP000613177"/>
    </source>
</evidence>
<feature type="compositionally biased region" description="Acidic residues" evidence="1">
    <location>
        <begin position="67"/>
        <end position="80"/>
    </location>
</feature>
<dbReference type="GO" id="GO:0032299">
    <property type="term" value="C:ribonuclease H2 complex"/>
    <property type="evidence" value="ECO:0007669"/>
    <property type="project" value="InterPro"/>
</dbReference>
<proteinExistence type="predicted"/>